<dbReference type="PANTHER" id="PTHR33265">
    <property type="entry name" value="AVR9/CF-9 RAPIDLY ELICITED PROTEIN-RELATED"/>
    <property type="match status" value="1"/>
</dbReference>
<dbReference type="Pfam" id="PF05553">
    <property type="entry name" value="DUF761"/>
    <property type="match status" value="1"/>
</dbReference>
<accession>A0AAQ3KHM2</accession>
<protein>
    <recommendedName>
        <fullName evidence="3">Avr9/Cf-9 rapidly elicited protein 146</fullName>
    </recommendedName>
</protein>
<evidence type="ECO:0000313" key="2">
    <source>
        <dbReference type="Proteomes" id="UP001327560"/>
    </source>
</evidence>
<evidence type="ECO:0000313" key="1">
    <source>
        <dbReference type="EMBL" id="WOL08212.1"/>
    </source>
</evidence>
<dbReference type="AlphaFoldDB" id="A0AAQ3KHM2"/>
<evidence type="ECO:0008006" key="3">
    <source>
        <dbReference type="Google" id="ProtNLM"/>
    </source>
</evidence>
<dbReference type="EMBL" id="CP136894">
    <property type="protein sequence ID" value="WOL08212.1"/>
    <property type="molecule type" value="Genomic_DNA"/>
</dbReference>
<dbReference type="Proteomes" id="UP001327560">
    <property type="component" value="Chromosome 5"/>
</dbReference>
<gene>
    <name evidence="1" type="ORF">Cni_G16964</name>
</gene>
<organism evidence="1 2">
    <name type="scientific">Canna indica</name>
    <name type="common">Indian-shot</name>
    <dbReference type="NCBI Taxonomy" id="4628"/>
    <lineage>
        <taxon>Eukaryota</taxon>
        <taxon>Viridiplantae</taxon>
        <taxon>Streptophyta</taxon>
        <taxon>Embryophyta</taxon>
        <taxon>Tracheophyta</taxon>
        <taxon>Spermatophyta</taxon>
        <taxon>Magnoliopsida</taxon>
        <taxon>Liliopsida</taxon>
        <taxon>Zingiberales</taxon>
        <taxon>Cannaceae</taxon>
        <taxon>Canna</taxon>
    </lineage>
</organism>
<sequence length="217" mass="24750">MDPSLAKKLWHMIRAAYYMLRKGFCKHKLMMDLHLLLKRGKLAGKAIGNFVTFHHHDHRIGAGNSAFSCRFMDPNLAFDVPKEFEFSCSNTPSYPSFLLGLSGKRKNRRRHDGFDLDVAALVRELETLSAEMPDVAESALASPSPAMMWSVGKSPAVRQLRITDSPFPTKEEEGEIVDGGRVDRQAEEFIKRFYEQLRLQQSVPVTPENQFRRRKPA</sequence>
<proteinExistence type="predicted"/>
<dbReference type="InterPro" id="IPR008480">
    <property type="entry name" value="DUF761_pln"/>
</dbReference>
<dbReference type="PANTHER" id="PTHR33265:SF26">
    <property type="entry name" value="OS06G0554600 PROTEIN"/>
    <property type="match status" value="1"/>
</dbReference>
<reference evidence="1 2" key="1">
    <citation type="submission" date="2023-10" db="EMBL/GenBank/DDBJ databases">
        <title>Chromosome-scale genome assembly provides insights into flower coloration mechanisms of Canna indica.</title>
        <authorList>
            <person name="Li C."/>
        </authorList>
    </citation>
    <scope>NUCLEOTIDE SEQUENCE [LARGE SCALE GENOMIC DNA]</scope>
    <source>
        <tissue evidence="1">Flower</tissue>
    </source>
</reference>
<name>A0AAQ3KHM2_9LILI</name>
<keyword evidence="2" id="KW-1185">Reference proteome</keyword>